<dbReference type="EMBL" id="CP098827">
    <property type="protein sequence ID" value="XBO73193.1"/>
    <property type="molecule type" value="Genomic_DNA"/>
</dbReference>
<dbReference type="AlphaFoldDB" id="A0AAU7KPW1"/>
<dbReference type="Pfam" id="PF11319">
    <property type="entry name" value="VasI"/>
    <property type="match status" value="1"/>
</dbReference>
<reference evidence="1" key="1">
    <citation type="submission" date="2022-06" db="EMBL/GenBank/DDBJ databases">
        <title>A novel DMS-producing enzyme.</title>
        <authorList>
            <person name="Zhang Y."/>
        </authorList>
    </citation>
    <scope>NUCLEOTIDE SEQUENCE</scope>
    <source>
        <strain evidence="1">RT37</strain>
    </source>
</reference>
<proteinExistence type="predicted"/>
<sequence length="124" mass="13995">MPHKYRSGRAAPARLQLRCMENTTALYIEFNGHHMASSRYHDWGDVDLRVDSRNARTIGMDASTDNSLLGLFRGGQSIPVIKSMFGAETLLVRATPFNESPITVTFDVRDLESEITPLREACHW</sequence>
<protein>
    <submittedName>
        <fullName evidence="1">Type VI secretion protein</fullName>
    </submittedName>
</protein>
<dbReference type="InterPro" id="IPR017738">
    <property type="entry name" value="T6SS-assoc_VCA0118"/>
</dbReference>
<organism evidence="1">
    <name type="scientific">Halomonas sp. RT37</name>
    <dbReference type="NCBI Taxonomy" id="2950872"/>
    <lineage>
        <taxon>Bacteria</taxon>
        <taxon>Pseudomonadati</taxon>
        <taxon>Pseudomonadota</taxon>
        <taxon>Gammaproteobacteria</taxon>
        <taxon>Oceanospirillales</taxon>
        <taxon>Halomonadaceae</taxon>
        <taxon>Halomonas</taxon>
    </lineage>
</organism>
<accession>A0AAU7KPW1</accession>
<gene>
    <name evidence="1" type="ORF">NFG58_12650</name>
</gene>
<evidence type="ECO:0000313" key="1">
    <source>
        <dbReference type="EMBL" id="XBO73193.1"/>
    </source>
</evidence>
<name>A0AAU7KPW1_9GAMM</name>